<gene>
    <name evidence="1" type="ORF">ACFOYY_32000</name>
</gene>
<reference evidence="2" key="1">
    <citation type="journal article" date="2019" name="Int. J. Syst. Evol. Microbiol.">
        <title>The Global Catalogue of Microorganisms (GCM) 10K type strain sequencing project: providing services to taxonomists for standard genome sequencing and annotation.</title>
        <authorList>
            <consortium name="The Broad Institute Genomics Platform"/>
            <consortium name="The Broad Institute Genome Sequencing Center for Infectious Disease"/>
            <person name="Wu L."/>
            <person name="Ma J."/>
        </authorList>
    </citation>
    <scope>NUCLEOTIDE SEQUENCE [LARGE SCALE GENOMIC DNA]</scope>
    <source>
        <strain evidence="2">TBRC 7912</strain>
    </source>
</reference>
<accession>A0ABV8F966</accession>
<sequence>MRRSAHLIAALGAAPTPPPATTAFGGGQVVENPSGCADAYPRPLVPRDETNEYALVHGGPHRTGQAVAVVQPGGRAAREFGTGVHVS</sequence>
<dbReference type="Proteomes" id="UP001595698">
    <property type="component" value="Unassembled WGS sequence"/>
</dbReference>
<dbReference type="RefSeq" id="WP_352014957.1">
    <property type="nucleotide sequence ID" value="NZ_JBHSBC010000038.1"/>
</dbReference>
<dbReference type="EMBL" id="JBHSBC010000038">
    <property type="protein sequence ID" value="MFC3984789.1"/>
    <property type="molecule type" value="Genomic_DNA"/>
</dbReference>
<keyword evidence="2" id="KW-1185">Reference proteome</keyword>
<evidence type="ECO:0000313" key="2">
    <source>
        <dbReference type="Proteomes" id="UP001595698"/>
    </source>
</evidence>
<evidence type="ECO:0000313" key="1">
    <source>
        <dbReference type="EMBL" id="MFC3984789.1"/>
    </source>
</evidence>
<name>A0ABV8F966_9ACTN</name>
<organism evidence="1 2">
    <name type="scientific">Streptosporangium jomthongense</name>
    <dbReference type="NCBI Taxonomy" id="1193683"/>
    <lineage>
        <taxon>Bacteria</taxon>
        <taxon>Bacillati</taxon>
        <taxon>Actinomycetota</taxon>
        <taxon>Actinomycetes</taxon>
        <taxon>Streptosporangiales</taxon>
        <taxon>Streptosporangiaceae</taxon>
        <taxon>Streptosporangium</taxon>
    </lineage>
</organism>
<comment type="caution">
    <text evidence="1">The sequence shown here is derived from an EMBL/GenBank/DDBJ whole genome shotgun (WGS) entry which is preliminary data.</text>
</comment>
<proteinExistence type="predicted"/>
<protein>
    <submittedName>
        <fullName evidence="1">Uncharacterized protein</fullName>
    </submittedName>
</protein>